<dbReference type="STRING" id="768706.Desor_4292"/>
<dbReference type="Proteomes" id="UP000006346">
    <property type="component" value="Chromosome"/>
</dbReference>
<organism evidence="1 2">
    <name type="scientific">Desulfosporosinus orientis (strain ATCC 19365 / DSM 765 / NCIMB 8382 / VKM B-1628 / Singapore I)</name>
    <name type="common">Desulfotomaculum orientis</name>
    <dbReference type="NCBI Taxonomy" id="768706"/>
    <lineage>
        <taxon>Bacteria</taxon>
        <taxon>Bacillati</taxon>
        <taxon>Bacillota</taxon>
        <taxon>Clostridia</taxon>
        <taxon>Eubacteriales</taxon>
        <taxon>Desulfitobacteriaceae</taxon>
        <taxon>Desulfosporosinus</taxon>
    </lineage>
</organism>
<dbReference type="EMBL" id="CP003108">
    <property type="protein sequence ID" value="AET69723.1"/>
    <property type="molecule type" value="Genomic_DNA"/>
</dbReference>
<gene>
    <name evidence="1" type="ordered locus">Desor_4292</name>
</gene>
<reference evidence="2" key="1">
    <citation type="submission" date="2011-11" db="EMBL/GenBank/DDBJ databases">
        <title>Complete sequence of Desulfosporosinus orientis DSM 765.</title>
        <authorList>
            <person name="Lucas S."/>
            <person name="Han J."/>
            <person name="Lapidus A."/>
            <person name="Cheng J.-F."/>
            <person name="Goodwin L."/>
            <person name="Pitluck S."/>
            <person name="Peters L."/>
            <person name="Ovchinnikova G."/>
            <person name="Teshima H."/>
            <person name="Detter J.C."/>
            <person name="Han C."/>
            <person name="Tapia R."/>
            <person name="Land M."/>
            <person name="Hauser L."/>
            <person name="Kyrpides N."/>
            <person name="Ivanova N."/>
            <person name="Pagani I."/>
            <person name="Pester M."/>
            <person name="Spring S."/>
            <person name="Ollivier B."/>
            <person name="Rattei T."/>
            <person name="Klenk H.-P."/>
            <person name="Wagner M."/>
            <person name="Loy A."/>
            <person name="Woyke T."/>
        </authorList>
    </citation>
    <scope>NUCLEOTIDE SEQUENCE [LARGE SCALE GENOMIC DNA]</scope>
    <source>
        <strain evidence="2">ATCC 19365 / DSM 765 / NCIMB 8382 / VKM B-1628</strain>
    </source>
</reference>
<dbReference type="KEGG" id="dor:Desor_4292"/>
<keyword evidence="2" id="KW-1185">Reference proteome</keyword>
<protein>
    <submittedName>
        <fullName evidence="1">Uncharacterized protein</fullName>
    </submittedName>
</protein>
<proteinExistence type="predicted"/>
<reference evidence="1 2" key="2">
    <citation type="journal article" date="2012" name="J. Bacteriol.">
        <title>Complete genome sequences of Desulfosporosinus orientis DSM765T, Desulfosporosinus youngiae DSM17734T, Desulfosporosinus meridiei DSM13257T, and Desulfosporosinus acidiphilus DSM22704T.</title>
        <authorList>
            <person name="Pester M."/>
            <person name="Brambilla E."/>
            <person name="Alazard D."/>
            <person name="Rattei T."/>
            <person name="Weinmaier T."/>
            <person name="Han J."/>
            <person name="Lucas S."/>
            <person name="Lapidus A."/>
            <person name="Cheng J.F."/>
            <person name="Goodwin L."/>
            <person name="Pitluck S."/>
            <person name="Peters L."/>
            <person name="Ovchinnikova G."/>
            <person name="Teshima H."/>
            <person name="Detter J.C."/>
            <person name="Han C.S."/>
            <person name="Tapia R."/>
            <person name="Land M.L."/>
            <person name="Hauser L."/>
            <person name="Kyrpides N.C."/>
            <person name="Ivanova N.N."/>
            <person name="Pagani I."/>
            <person name="Huntmann M."/>
            <person name="Wei C.L."/>
            <person name="Davenport K.W."/>
            <person name="Daligault H."/>
            <person name="Chain P.S."/>
            <person name="Chen A."/>
            <person name="Mavromatis K."/>
            <person name="Markowitz V."/>
            <person name="Szeto E."/>
            <person name="Mikhailova N."/>
            <person name="Pati A."/>
            <person name="Wagner M."/>
            <person name="Woyke T."/>
            <person name="Ollivier B."/>
            <person name="Klenk H.P."/>
            <person name="Spring S."/>
            <person name="Loy A."/>
        </authorList>
    </citation>
    <scope>NUCLEOTIDE SEQUENCE [LARGE SCALE GENOMIC DNA]</scope>
    <source>
        <strain evidence="2">ATCC 19365 / DSM 765 / NCIMB 8382 / VKM B-1628</strain>
    </source>
</reference>
<dbReference type="HOGENOM" id="CLU_2933870_0_0_9"/>
<name>G7WIZ8_DESOD</name>
<evidence type="ECO:0000313" key="2">
    <source>
        <dbReference type="Proteomes" id="UP000006346"/>
    </source>
</evidence>
<evidence type="ECO:0000313" key="1">
    <source>
        <dbReference type="EMBL" id="AET69723.1"/>
    </source>
</evidence>
<sequence length="60" mass="6688">MSWLHSLQSAQTVYVKKEQSLSSLSFAPFIIPPLTIGPFIISQSYKIVDAGIVKTVNLFF</sequence>
<accession>G7WIZ8</accession>
<dbReference type="AlphaFoldDB" id="G7WIZ8"/>